<name>A0A9D4TSL9_CHLVU</name>
<keyword evidence="1" id="KW-0732">Signal</keyword>
<dbReference type="OrthoDB" id="10479023at2759"/>
<evidence type="ECO:0000313" key="3">
    <source>
        <dbReference type="Proteomes" id="UP001055712"/>
    </source>
</evidence>
<dbReference type="Proteomes" id="UP001055712">
    <property type="component" value="Unassembled WGS sequence"/>
</dbReference>
<protein>
    <submittedName>
        <fullName evidence="2">Uncharacterized protein</fullName>
    </submittedName>
</protein>
<reference evidence="2" key="1">
    <citation type="journal article" date="2019" name="Plant J.">
        <title>Chlorella vulgaris genome assembly and annotation reveals the molecular basis for metabolic acclimation to high light conditions.</title>
        <authorList>
            <person name="Cecchin M."/>
            <person name="Marcolungo L."/>
            <person name="Rossato M."/>
            <person name="Girolomoni L."/>
            <person name="Cosentino E."/>
            <person name="Cuine S."/>
            <person name="Li-Beisson Y."/>
            <person name="Delledonne M."/>
            <person name="Ballottari M."/>
        </authorList>
    </citation>
    <scope>NUCLEOTIDE SEQUENCE</scope>
    <source>
        <strain evidence="2">211/11P</strain>
    </source>
</reference>
<feature type="chain" id="PRO_5038757119" evidence="1">
    <location>
        <begin position="24"/>
        <end position="200"/>
    </location>
</feature>
<gene>
    <name evidence="2" type="ORF">D9Q98_003240</name>
</gene>
<feature type="signal peptide" evidence="1">
    <location>
        <begin position="1"/>
        <end position="23"/>
    </location>
</feature>
<evidence type="ECO:0000256" key="1">
    <source>
        <dbReference type="SAM" id="SignalP"/>
    </source>
</evidence>
<proteinExistence type="predicted"/>
<keyword evidence="3" id="KW-1185">Reference proteome</keyword>
<dbReference type="EMBL" id="SIDB01000004">
    <property type="protein sequence ID" value="KAI3433425.1"/>
    <property type="molecule type" value="Genomic_DNA"/>
</dbReference>
<accession>A0A9D4TSL9</accession>
<organism evidence="2 3">
    <name type="scientific">Chlorella vulgaris</name>
    <name type="common">Green alga</name>
    <dbReference type="NCBI Taxonomy" id="3077"/>
    <lineage>
        <taxon>Eukaryota</taxon>
        <taxon>Viridiplantae</taxon>
        <taxon>Chlorophyta</taxon>
        <taxon>core chlorophytes</taxon>
        <taxon>Trebouxiophyceae</taxon>
        <taxon>Chlorellales</taxon>
        <taxon>Chlorellaceae</taxon>
        <taxon>Chlorella clade</taxon>
        <taxon>Chlorella</taxon>
    </lineage>
</organism>
<dbReference type="AlphaFoldDB" id="A0A9D4TSL9"/>
<reference evidence="2" key="2">
    <citation type="submission" date="2020-11" db="EMBL/GenBank/DDBJ databases">
        <authorList>
            <person name="Cecchin M."/>
            <person name="Marcolungo L."/>
            <person name="Rossato M."/>
            <person name="Girolomoni L."/>
            <person name="Cosentino E."/>
            <person name="Cuine S."/>
            <person name="Li-Beisson Y."/>
            <person name="Delledonne M."/>
            <person name="Ballottari M."/>
        </authorList>
    </citation>
    <scope>NUCLEOTIDE SEQUENCE</scope>
    <source>
        <strain evidence="2">211/11P</strain>
        <tissue evidence="2">Whole cell</tissue>
    </source>
</reference>
<sequence>MTRLVCAASLVLLVAAAISPAAALSWPLCDNGGQVWVTERPSTEPTFPGANLFFFCDSGLNVLGVSIDPCIRSGTVCGQAVLDALCQSLGFDQAWDGMEATITNVTSPQEAVRSLTGEYCLREGVYSPIVPPDLESMPGVLCSKIDGITCVRNRETIITALDVELASFQPVPPTAEPVVLEEVSLPEDVQTVTEADGTPP</sequence>
<comment type="caution">
    <text evidence="2">The sequence shown here is derived from an EMBL/GenBank/DDBJ whole genome shotgun (WGS) entry which is preliminary data.</text>
</comment>
<evidence type="ECO:0000313" key="2">
    <source>
        <dbReference type="EMBL" id="KAI3433425.1"/>
    </source>
</evidence>